<feature type="region of interest" description="Disordered" evidence="1">
    <location>
        <begin position="303"/>
        <end position="323"/>
    </location>
</feature>
<keyword evidence="3" id="KW-1185">Reference proteome</keyword>
<organism evidence="2 3">
    <name type="scientific">Roseomonas haemaphysalidis</name>
    <dbReference type="NCBI Taxonomy" id="2768162"/>
    <lineage>
        <taxon>Bacteria</taxon>
        <taxon>Pseudomonadati</taxon>
        <taxon>Pseudomonadota</taxon>
        <taxon>Alphaproteobacteria</taxon>
        <taxon>Acetobacterales</taxon>
        <taxon>Roseomonadaceae</taxon>
        <taxon>Roseomonas</taxon>
    </lineage>
</organism>
<comment type="caution">
    <text evidence="2">The sequence shown here is derived from an EMBL/GenBank/DDBJ whole genome shotgun (WGS) entry which is preliminary data.</text>
</comment>
<dbReference type="Proteomes" id="UP001518989">
    <property type="component" value="Unassembled WGS sequence"/>
</dbReference>
<evidence type="ECO:0000313" key="3">
    <source>
        <dbReference type="Proteomes" id="UP001518989"/>
    </source>
</evidence>
<evidence type="ECO:0000313" key="2">
    <source>
        <dbReference type="EMBL" id="MBO1080656.1"/>
    </source>
</evidence>
<name>A0ABS3KT70_9PROT</name>
<dbReference type="EMBL" id="JACTNG010000009">
    <property type="protein sequence ID" value="MBO1080656.1"/>
    <property type="molecule type" value="Genomic_DNA"/>
</dbReference>
<sequence>MTQAEDDAVAEAVALAHSIADRLGAVVLTEYPDADTLDLMHPGAPPLETVAAINRAVAAALAEHGVAVLVQRAGRGAFRRWMEGRDDTPATRRAWRDRAGLLQGDAAMAALGLPPAPPPPRDRAAGTPADRLMRAFADEDGSAFDRLAEELVAAGRDGVLEQAMRKVAQRYGEDAAGDLARDLQVVAEGARLGPSGWAELVALPVALPPGAVPDAVSLGHSLVASGALPEGLELRFLPEWRNPAALEALAPGAVRRVLLDLLAGREPADLPVAAEAALSEAGFGALVGLQLDWDTPGWEQIVADGLPEPPAEDAPETPEQAASSAVFERWRAKAFEAGDCVPLALVPFSETADEIEDFLEEAGEQTGGLQEIRDFVDMARQEAPEAEVVCRAEVLPAALRLTVLTRAGQVLDSLELPAERLPAPPAEMPALIAGFVPLLPGG</sequence>
<protein>
    <submittedName>
        <fullName evidence="2">Uncharacterized protein</fullName>
    </submittedName>
</protein>
<dbReference type="RefSeq" id="WP_207418794.1">
    <property type="nucleotide sequence ID" value="NZ_CP061177.1"/>
</dbReference>
<gene>
    <name evidence="2" type="ORF">IAI61_16550</name>
</gene>
<accession>A0ABS3KT70</accession>
<reference evidence="2 3" key="1">
    <citation type="submission" date="2020-09" db="EMBL/GenBank/DDBJ databases">
        <title>Roseomonas.</title>
        <authorList>
            <person name="Zhu W."/>
        </authorList>
    </citation>
    <scope>NUCLEOTIDE SEQUENCE [LARGE SCALE GENOMIC DNA]</scope>
    <source>
        <strain evidence="2 3">573</strain>
    </source>
</reference>
<evidence type="ECO:0000256" key="1">
    <source>
        <dbReference type="SAM" id="MobiDB-lite"/>
    </source>
</evidence>
<proteinExistence type="predicted"/>